<feature type="region of interest" description="Disordered" evidence="1">
    <location>
        <begin position="1"/>
        <end position="28"/>
    </location>
</feature>
<proteinExistence type="predicted"/>
<evidence type="ECO:0000313" key="3">
    <source>
        <dbReference type="Proteomes" id="UP000325313"/>
    </source>
</evidence>
<organism evidence="2 3">
    <name type="scientific">Puccinia graminis f. sp. tritici</name>
    <dbReference type="NCBI Taxonomy" id="56615"/>
    <lineage>
        <taxon>Eukaryota</taxon>
        <taxon>Fungi</taxon>
        <taxon>Dikarya</taxon>
        <taxon>Basidiomycota</taxon>
        <taxon>Pucciniomycotina</taxon>
        <taxon>Pucciniomycetes</taxon>
        <taxon>Pucciniales</taxon>
        <taxon>Pucciniaceae</taxon>
        <taxon>Puccinia</taxon>
    </lineage>
</organism>
<feature type="compositionally biased region" description="Polar residues" evidence="1">
    <location>
        <begin position="92"/>
        <end position="118"/>
    </location>
</feature>
<accession>A0A5B0MB22</accession>
<sequence>MRSSDRRVRGSGKTLHHESSQPSTDTTIRPILSNKQHAQPVILRSQSVGLDPARPAQRHSRRTRRDATSNSTLLIKAYLKNPVNPVPFRSPLKTSQIVTGESSQTRPSAEGSSSSTKPSRVGTDRPDQRRSPPRLNGPFLRIRADDDYVSRRVDALFYGPVDPLLVDPSIDHPIYYTFPALEEALMTPIDCCECDLFDPVILHPSLPPLRHSNPSILSTPSSSSPFSSSSSSQSSLISPESLVHLTSELFPWDNKKGIGPFNIH</sequence>
<gene>
    <name evidence="2" type="ORF">PGTUg99_016438</name>
</gene>
<feature type="region of interest" description="Disordered" evidence="1">
    <location>
        <begin position="43"/>
        <end position="69"/>
    </location>
</feature>
<reference evidence="2 3" key="1">
    <citation type="submission" date="2019-05" db="EMBL/GenBank/DDBJ databases">
        <title>Emergence of the Ug99 lineage of the wheat stem rust pathogen through somatic hybridization.</title>
        <authorList>
            <person name="Li F."/>
            <person name="Upadhyaya N.M."/>
            <person name="Sperschneider J."/>
            <person name="Matny O."/>
            <person name="Nguyen-Phuc H."/>
            <person name="Mago R."/>
            <person name="Raley C."/>
            <person name="Miller M.E."/>
            <person name="Silverstein K.A.T."/>
            <person name="Henningsen E."/>
            <person name="Hirsch C.D."/>
            <person name="Visser B."/>
            <person name="Pretorius Z.A."/>
            <person name="Steffenson B.J."/>
            <person name="Schwessinger B."/>
            <person name="Dodds P.N."/>
            <person name="Figueroa M."/>
        </authorList>
    </citation>
    <scope>NUCLEOTIDE SEQUENCE [LARGE SCALE GENOMIC DNA]</scope>
    <source>
        <strain evidence="2 3">Ug99</strain>
    </source>
</reference>
<evidence type="ECO:0000256" key="1">
    <source>
        <dbReference type="SAM" id="MobiDB-lite"/>
    </source>
</evidence>
<protein>
    <submittedName>
        <fullName evidence="2">Uncharacterized protein</fullName>
    </submittedName>
</protein>
<feature type="region of interest" description="Disordered" evidence="1">
    <location>
        <begin position="213"/>
        <end position="232"/>
    </location>
</feature>
<evidence type="ECO:0000313" key="2">
    <source>
        <dbReference type="EMBL" id="KAA1073882.1"/>
    </source>
</evidence>
<name>A0A5B0MB22_PUCGR</name>
<dbReference type="AlphaFoldDB" id="A0A5B0MB22"/>
<dbReference type="EMBL" id="VDEP01000474">
    <property type="protein sequence ID" value="KAA1073882.1"/>
    <property type="molecule type" value="Genomic_DNA"/>
</dbReference>
<feature type="region of interest" description="Disordered" evidence="1">
    <location>
        <begin position="85"/>
        <end position="139"/>
    </location>
</feature>
<comment type="caution">
    <text evidence="2">The sequence shown here is derived from an EMBL/GenBank/DDBJ whole genome shotgun (WGS) entry which is preliminary data.</text>
</comment>
<dbReference type="Proteomes" id="UP000325313">
    <property type="component" value="Unassembled WGS sequence"/>
</dbReference>